<evidence type="ECO:0000313" key="2">
    <source>
        <dbReference type="EMBL" id="KAK2773904.1"/>
    </source>
</evidence>
<accession>A0AAD9YQ45</accession>
<name>A0AAD9YQ45_COLKA</name>
<dbReference type="EMBL" id="VYYT01000051">
    <property type="protein sequence ID" value="KAK2773904.1"/>
    <property type="molecule type" value="Genomic_DNA"/>
</dbReference>
<feature type="region of interest" description="Disordered" evidence="1">
    <location>
        <begin position="109"/>
        <end position="142"/>
    </location>
</feature>
<reference evidence="2" key="1">
    <citation type="submission" date="2023-02" db="EMBL/GenBank/DDBJ databases">
        <title>Colletotrichum kahawae CIFC_Que2 genome sequencing and assembly.</title>
        <authorList>
            <person name="Baroncelli R."/>
        </authorList>
    </citation>
    <scope>NUCLEOTIDE SEQUENCE</scope>
    <source>
        <strain evidence="2">CIFC_Que2</strain>
    </source>
</reference>
<organism evidence="2 3">
    <name type="scientific">Colletotrichum kahawae</name>
    <name type="common">Coffee berry disease fungus</name>
    <dbReference type="NCBI Taxonomy" id="34407"/>
    <lineage>
        <taxon>Eukaryota</taxon>
        <taxon>Fungi</taxon>
        <taxon>Dikarya</taxon>
        <taxon>Ascomycota</taxon>
        <taxon>Pezizomycotina</taxon>
        <taxon>Sordariomycetes</taxon>
        <taxon>Hypocreomycetidae</taxon>
        <taxon>Glomerellales</taxon>
        <taxon>Glomerellaceae</taxon>
        <taxon>Colletotrichum</taxon>
        <taxon>Colletotrichum gloeosporioides species complex</taxon>
    </lineage>
</organism>
<keyword evidence="3" id="KW-1185">Reference proteome</keyword>
<dbReference type="AlphaFoldDB" id="A0AAD9YQ45"/>
<dbReference type="CDD" id="cd12148">
    <property type="entry name" value="fungal_TF_MHR"/>
    <property type="match status" value="1"/>
</dbReference>
<evidence type="ECO:0000256" key="1">
    <source>
        <dbReference type="SAM" id="MobiDB-lite"/>
    </source>
</evidence>
<evidence type="ECO:0000313" key="3">
    <source>
        <dbReference type="Proteomes" id="UP001281614"/>
    </source>
</evidence>
<sequence length="343" mass="38502">MKSHLPPQAPTVVSSGIESQCQLVPSIDTQLSSTWSSSVTFDKLDIPTWSPTRWCFPFSDAQAWVEIEPWQSMAADHVLMEDFIYPSVPQSSVDHVELPSVLEASVAAPENLPTHVETSNETENGRGRHSLESTPIQEAPRPNYTNHTELSATFAEALGSPAPLVRDYSNQTSNNNGKRSNSNDFVTTGLENLSRLAGLPASKPSRREEDWHLEDYGHVPNLPETVYKVIHSNFQMLNTDSGLCRRFTDKELPPLTTMNAFIQSYFEHYNHVFPLIHQPTFDTAGMHWVLILAVAATGCGFSQMGNTCTAFILQEFLRRSVHLSVNLFRLSLNQIRTRTRSFR</sequence>
<feature type="region of interest" description="Disordered" evidence="1">
    <location>
        <begin position="166"/>
        <end position="186"/>
    </location>
</feature>
<dbReference type="Proteomes" id="UP001281614">
    <property type="component" value="Unassembled WGS sequence"/>
</dbReference>
<gene>
    <name evidence="2" type="ORF">CKAH01_13371</name>
</gene>
<evidence type="ECO:0008006" key="4">
    <source>
        <dbReference type="Google" id="ProtNLM"/>
    </source>
</evidence>
<proteinExistence type="predicted"/>
<comment type="caution">
    <text evidence="2">The sequence shown here is derived from an EMBL/GenBank/DDBJ whole genome shotgun (WGS) entry which is preliminary data.</text>
</comment>
<feature type="compositionally biased region" description="Polar residues" evidence="1">
    <location>
        <begin position="168"/>
        <end position="186"/>
    </location>
</feature>
<protein>
    <recommendedName>
        <fullName evidence="4">Transcription factor domain-containing protein</fullName>
    </recommendedName>
</protein>